<reference evidence="2" key="2">
    <citation type="submission" date="2020-09" db="EMBL/GenBank/DDBJ databases">
        <authorList>
            <person name="Sun Q."/>
            <person name="Sedlacek I."/>
        </authorList>
    </citation>
    <scope>NUCLEOTIDE SEQUENCE</scope>
    <source>
        <strain evidence="2">CCM 7217</strain>
    </source>
</reference>
<feature type="transmembrane region" description="Helical" evidence="1">
    <location>
        <begin position="642"/>
        <end position="660"/>
    </location>
</feature>
<comment type="caution">
    <text evidence="2">The sequence shown here is derived from an EMBL/GenBank/DDBJ whole genome shotgun (WGS) entry which is preliminary data.</text>
</comment>
<dbReference type="EMBL" id="BMCI01000002">
    <property type="protein sequence ID" value="GGC53271.1"/>
    <property type="molecule type" value="Genomic_DNA"/>
</dbReference>
<keyword evidence="1" id="KW-0472">Membrane</keyword>
<evidence type="ECO:0000313" key="2">
    <source>
        <dbReference type="EMBL" id="GGC53271.1"/>
    </source>
</evidence>
<dbReference type="PANTHER" id="PTHR35902:SF3">
    <property type="entry name" value="NPCBM-ASSOCIATED, NEW3 DOMAIN OF ALPHA-GALACTOSIDASE"/>
    <property type="match status" value="1"/>
</dbReference>
<proteinExistence type="predicted"/>
<gene>
    <name evidence="2" type="ORF">GCM10007209_13690</name>
</gene>
<accession>A0A830DYJ0</accession>
<protein>
    <recommendedName>
        <fullName evidence="4">Sialidase</fullName>
    </recommendedName>
</protein>
<organism evidence="2 3">
    <name type="scientific">Haloferax sulfurifontis</name>
    <dbReference type="NCBI Taxonomy" id="255616"/>
    <lineage>
        <taxon>Archaea</taxon>
        <taxon>Methanobacteriati</taxon>
        <taxon>Methanobacteriota</taxon>
        <taxon>Stenosarchaea group</taxon>
        <taxon>Halobacteria</taxon>
        <taxon>Halobacteriales</taxon>
        <taxon>Haloferacaceae</taxon>
        <taxon>Haloferax</taxon>
    </lineage>
</organism>
<dbReference type="AlphaFoldDB" id="A0A830DYJ0"/>
<keyword evidence="1" id="KW-1133">Transmembrane helix</keyword>
<dbReference type="PANTHER" id="PTHR35902">
    <property type="entry name" value="S-LAYER DOMAIN-LIKE PROTEIN-RELATED"/>
    <property type="match status" value="1"/>
</dbReference>
<keyword evidence="1" id="KW-0812">Transmembrane</keyword>
<evidence type="ECO:0008006" key="4">
    <source>
        <dbReference type="Google" id="ProtNLM"/>
    </source>
</evidence>
<dbReference type="Proteomes" id="UP000646833">
    <property type="component" value="Unassembled WGS sequence"/>
</dbReference>
<evidence type="ECO:0000256" key="1">
    <source>
        <dbReference type="SAM" id="Phobius"/>
    </source>
</evidence>
<reference evidence="2" key="1">
    <citation type="journal article" date="2014" name="Int. J. Syst. Evol. Microbiol.">
        <title>Complete genome sequence of Corynebacterium casei LMG S-19264T (=DSM 44701T), isolated from a smear-ripened cheese.</title>
        <authorList>
            <consortium name="US DOE Joint Genome Institute (JGI-PGF)"/>
            <person name="Walter F."/>
            <person name="Albersmeier A."/>
            <person name="Kalinowski J."/>
            <person name="Ruckert C."/>
        </authorList>
    </citation>
    <scope>NUCLEOTIDE SEQUENCE</scope>
    <source>
        <strain evidence="2">CCM 7217</strain>
    </source>
</reference>
<sequence>MVTEAGSPARLLTMTPRGRRASAALLATLLVLSALLGATGSAAAVSQVAGSPDLTIIAPENRLVAGTETAVEVFVVNSGTVTDDGPEEYEALVQTARALTISADSSGPITVLSGEVPVGTVPEGVAGPVSLRLRVAEGARPGTYDIPVTFSYDYTASVFVDGDDVDATHRSRTVTRDLEVVVERRPAFEVRTVDAALAVGDSGTLAIDIENVGPVGAADATVTVASTDPEITFGSGVASAETFVGEWDAGATERVEFRTRVADDAIVRDYSVELTVSYRDEDGQTRTSRAFVAGVRPTRGADFELADVDAAVAVGDTGTLTLELVNVGDATAAATTVGVASSDSEVTFGAGAPAAEAYVGAWEPGETRRVSFRTRVADDALARPYSLDVTVSFRNPGGDRKTQSLVAGLDPGAGPAFAVTVDESTLRVGGVGRVVGTVENVGGTEARDVVLRLETEDPALTPTDVDVTVGTLAPGESAEFEYAIGIAEGSTPGTRRLPFVVEYRPPGDELRAADRTDVLAAVRTDDPAVAVEPRNATFEVDSTGRLVLAVTNTESTPQTDVTVRLVVEEPLSSEDAVAFVPRLDAGETRLVVFDLEVSGDAVPKTQVVGVNVSYEDDAGRRLSTGTQQVAVEVVQPATTFPVLPALVVALALAGVGYWWYRRR</sequence>
<name>A0A830DYJ0_9EURY</name>
<evidence type="ECO:0000313" key="3">
    <source>
        <dbReference type="Proteomes" id="UP000646833"/>
    </source>
</evidence>